<evidence type="ECO:0000313" key="1">
    <source>
        <dbReference type="EMBL" id="ODA35636.1"/>
    </source>
</evidence>
<comment type="caution">
    <text evidence="1">The sequence shown here is derived from an EMBL/GenBank/DDBJ whole genome shotgun (WGS) entry which is preliminary data.</text>
</comment>
<dbReference type="AlphaFoldDB" id="A0A1C3EQY8"/>
<sequence length="61" mass="7137">MKVNPVDLRRQLTLKYGYSLEDNSERQKKFTIGFSECLLQVTKILNLQLTSMGQHHTENIQ</sequence>
<gene>
    <name evidence="1" type="ORF">A8L45_03185</name>
</gene>
<organism evidence="1 2">
    <name type="scientific">Veronia pacifica</name>
    <dbReference type="NCBI Taxonomy" id="1080227"/>
    <lineage>
        <taxon>Bacteria</taxon>
        <taxon>Pseudomonadati</taxon>
        <taxon>Pseudomonadota</taxon>
        <taxon>Gammaproteobacteria</taxon>
        <taxon>Vibrionales</taxon>
        <taxon>Vibrionaceae</taxon>
        <taxon>Veronia</taxon>
    </lineage>
</organism>
<dbReference type="Proteomes" id="UP000094936">
    <property type="component" value="Unassembled WGS sequence"/>
</dbReference>
<keyword evidence="2" id="KW-1185">Reference proteome</keyword>
<proteinExistence type="predicted"/>
<dbReference type="EMBL" id="LYBM01000003">
    <property type="protein sequence ID" value="ODA35636.1"/>
    <property type="molecule type" value="Genomic_DNA"/>
</dbReference>
<reference evidence="1 2" key="1">
    <citation type="submission" date="2016-05" db="EMBL/GenBank/DDBJ databases">
        <title>Genomic Taxonomy of the Vibrionaceae.</title>
        <authorList>
            <person name="Gomez-Gil B."/>
            <person name="Enciso-Ibarra J."/>
        </authorList>
    </citation>
    <scope>NUCLEOTIDE SEQUENCE [LARGE SCALE GENOMIC DNA]</scope>
    <source>
        <strain evidence="1 2">CAIM 1920</strain>
    </source>
</reference>
<evidence type="ECO:0000313" key="2">
    <source>
        <dbReference type="Proteomes" id="UP000094936"/>
    </source>
</evidence>
<name>A0A1C3EQY8_9GAMM</name>
<protein>
    <submittedName>
        <fullName evidence="1">Uncharacterized protein</fullName>
    </submittedName>
</protein>
<accession>A0A1C3EQY8</accession>